<dbReference type="InterPro" id="IPR054612">
    <property type="entry name" value="Phage_capsid-like_C"/>
</dbReference>
<evidence type="ECO:0000256" key="1">
    <source>
        <dbReference type="ARBA" id="ARBA00004328"/>
    </source>
</evidence>
<organism evidence="3 4">
    <name type="scientific">Nonomuraea jabiensis</name>
    <dbReference type="NCBI Taxonomy" id="882448"/>
    <lineage>
        <taxon>Bacteria</taxon>
        <taxon>Bacillati</taxon>
        <taxon>Actinomycetota</taxon>
        <taxon>Actinomycetes</taxon>
        <taxon>Streptosporangiales</taxon>
        <taxon>Streptosporangiaceae</taxon>
        <taxon>Nonomuraea</taxon>
    </lineage>
</organism>
<dbReference type="Pfam" id="PF05065">
    <property type="entry name" value="Phage_capsid"/>
    <property type="match status" value="1"/>
</dbReference>
<accession>A0A7W9LA94</accession>
<dbReference type="Proteomes" id="UP000579153">
    <property type="component" value="Unassembled WGS sequence"/>
</dbReference>
<comment type="caution">
    <text evidence="3">The sequence shown here is derived from an EMBL/GenBank/DDBJ whole genome shotgun (WGS) entry which is preliminary data.</text>
</comment>
<dbReference type="EMBL" id="JACHMB010000001">
    <property type="protein sequence ID" value="MBB5776233.1"/>
    <property type="molecule type" value="Genomic_DNA"/>
</dbReference>
<dbReference type="SUPFAM" id="SSF56563">
    <property type="entry name" value="Major capsid protein gp5"/>
    <property type="match status" value="1"/>
</dbReference>
<dbReference type="RefSeq" id="WP_185069786.1">
    <property type="nucleotide sequence ID" value="NZ_JACHMB010000001.1"/>
</dbReference>
<dbReference type="Gene3D" id="3.30.2400.10">
    <property type="entry name" value="Major capsid protein gp5"/>
    <property type="match status" value="1"/>
</dbReference>
<evidence type="ECO:0000313" key="4">
    <source>
        <dbReference type="Proteomes" id="UP000579153"/>
    </source>
</evidence>
<comment type="subcellular location">
    <subcellularLocation>
        <location evidence="1">Virion</location>
    </subcellularLocation>
</comment>
<reference evidence="3 4" key="1">
    <citation type="submission" date="2020-08" db="EMBL/GenBank/DDBJ databases">
        <title>Sequencing the genomes of 1000 actinobacteria strains.</title>
        <authorList>
            <person name="Klenk H.-P."/>
        </authorList>
    </citation>
    <scope>NUCLEOTIDE SEQUENCE [LARGE SCALE GENOMIC DNA]</scope>
    <source>
        <strain evidence="3 4">DSM 45507</strain>
    </source>
</reference>
<dbReference type="InterPro" id="IPR024455">
    <property type="entry name" value="Phage_capsid"/>
</dbReference>
<proteinExistence type="predicted"/>
<keyword evidence="4" id="KW-1185">Reference proteome</keyword>
<gene>
    <name evidence="3" type="ORF">HD596_002989</name>
</gene>
<evidence type="ECO:0000259" key="2">
    <source>
        <dbReference type="Pfam" id="PF05065"/>
    </source>
</evidence>
<dbReference type="AlphaFoldDB" id="A0A7W9LA94"/>
<sequence>MTQPHIPPAQNFRAQDYHRQAADLTRDRDDLLAQARHILNTAEAEGRDLTEAERTEHAELLTRIEGRTTDIATSQDRANRMDHLIHTVRSGRAGFEHGDGNRPVDYGTQQFGDRQYASLSVTRNEAVYRRGDPGVSWVRDLVAAGMHHDRDAADRLRSNNREVAGLTRALSTTDGAGGEFVPPAWLVSEWVHLARAGRVVANRMRGQTLPAGTDVINLPRVATGTSTAEQATQNTAVSNTDATTDSVAANVATLAGQQVVSLQLIEQSPVNIDDVLLADLLADLAVKVDTFVINNNAANKRGLLNVSGLNAISYTDASPTVGELYPKLADAIQQIHTGRFMAADHIFMHPRRWAWIMAAVDTQSRPLAVPAANAPQNVIAAVGTVAAEGFVGSMHGLPVFVDPNIPVNLGAGTNEDRVIVARANDVILYESLPRAEAFREPLAAQMSVLLRVYEYVALHSARYPKSISVISGTGLIAPTF</sequence>
<protein>
    <submittedName>
        <fullName evidence="3">HK97 family phage major capsid protein</fullName>
    </submittedName>
</protein>
<dbReference type="NCBIfam" id="TIGR01554">
    <property type="entry name" value="major_cap_HK97"/>
    <property type="match status" value="1"/>
</dbReference>
<name>A0A7W9LA94_9ACTN</name>
<dbReference type="Gene3D" id="3.30.2320.10">
    <property type="entry name" value="hypothetical protein PF0899 domain"/>
    <property type="match status" value="1"/>
</dbReference>
<evidence type="ECO:0000313" key="3">
    <source>
        <dbReference type="EMBL" id="MBB5776233.1"/>
    </source>
</evidence>
<feature type="domain" description="Phage capsid-like C-terminal" evidence="2">
    <location>
        <begin position="177"/>
        <end position="462"/>
    </location>
</feature>